<protein>
    <submittedName>
        <fullName evidence="1">9815_t:CDS:1</fullName>
    </submittedName>
</protein>
<keyword evidence="2" id="KW-1185">Reference proteome</keyword>
<feature type="non-terminal residue" evidence="1">
    <location>
        <position position="1"/>
    </location>
</feature>
<dbReference type="Proteomes" id="UP000789831">
    <property type="component" value="Unassembled WGS sequence"/>
</dbReference>
<accession>A0A9N9HMJ9</accession>
<name>A0A9N9HMJ9_9GLOM</name>
<evidence type="ECO:0000313" key="1">
    <source>
        <dbReference type="EMBL" id="CAG8694018.1"/>
    </source>
</evidence>
<organism evidence="1 2">
    <name type="scientific">Ambispora gerdemannii</name>
    <dbReference type="NCBI Taxonomy" id="144530"/>
    <lineage>
        <taxon>Eukaryota</taxon>
        <taxon>Fungi</taxon>
        <taxon>Fungi incertae sedis</taxon>
        <taxon>Mucoromycota</taxon>
        <taxon>Glomeromycotina</taxon>
        <taxon>Glomeromycetes</taxon>
        <taxon>Archaeosporales</taxon>
        <taxon>Ambisporaceae</taxon>
        <taxon>Ambispora</taxon>
    </lineage>
</organism>
<gene>
    <name evidence="1" type="ORF">AGERDE_LOCUS13212</name>
</gene>
<reference evidence="1" key="1">
    <citation type="submission" date="2021-06" db="EMBL/GenBank/DDBJ databases">
        <authorList>
            <person name="Kallberg Y."/>
            <person name="Tangrot J."/>
            <person name="Rosling A."/>
        </authorList>
    </citation>
    <scope>NUCLEOTIDE SEQUENCE</scope>
    <source>
        <strain evidence="1">MT106</strain>
    </source>
</reference>
<sequence length="161" mass="18760">SFKEIPEDRKWCLSSKRNVEDVLYAYTLKLKAENPAHSFIIDTSDDNIKNLFNENEWEEIMNVNKKVVQPLTNKYESLKNRLMQPHAKGWYAVNIWGMLIDKAFLNVPDIDLVRDETCSVASINNYEYGGIEVAKTCRDPHERKQLGDSLKLTKLLKDIFH</sequence>
<dbReference type="OrthoDB" id="2440340at2759"/>
<dbReference type="EMBL" id="CAJVPL010015693">
    <property type="protein sequence ID" value="CAG8694018.1"/>
    <property type="molecule type" value="Genomic_DNA"/>
</dbReference>
<evidence type="ECO:0000313" key="2">
    <source>
        <dbReference type="Proteomes" id="UP000789831"/>
    </source>
</evidence>
<comment type="caution">
    <text evidence="1">The sequence shown here is derived from an EMBL/GenBank/DDBJ whole genome shotgun (WGS) entry which is preliminary data.</text>
</comment>
<proteinExistence type="predicted"/>
<dbReference type="AlphaFoldDB" id="A0A9N9HMJ9"/>